<feature type="domain" description="Polysaccharide export protein N-terminal" evidence="3">
    <location>
        <begin position="40"/>
        <end position="109"/>
    </location>
</feature>
<dbReference type="Proteomes" id="UP000030826">
    <property type="component" value="Unassembled WGS sequence"/>
</dbReference>
<dbReference type="InterPro" id="IPR049712">
    <property type="entry name" value="Poly_export"/>
</dbReference>
<dbReference type="PROSITE" id="PS51257">
    <property type="entry name" value="PROKAR_LIPOPROTEIN"/>
    <property type="match status" value="1"/>
</dbReference>
<feature type="chain" id="PRO_5002080259" evidence="2">
    <location>
        <begin position="20"/>
        <end position="186"/>
    </location>
</feature>
<evidence type="ECO:0000256" key="2">
    <source>
        <dbReference type="SAM" id="SignalP"/>
    </source>
</evidence>
<dbReference type="RefSeq" id="WP_039196082.1">
    <property type="nucleotide sequence ID" value="NZ_JRFJ01000009.1"/>
</dbReference>
<evidence type="ECO:0000313" key="6">
    <source>
        <dbReference type="Proteomes" id="UP000030826"/>
    </source>
</evidence>
<dbReference type="AlphaFoldDB" id="A0A0B1PWS9"/>
<evidence type="ECO:0000313" key="5">
    <source>
        <dbReference type="EMBL" id="KHJ53013.1"/>
    </source>
</evidence>
<protein>
    <submittedName>
        <fullName evidence="5">Uncharacterized protein</fullName>
    </submittedName>
</protein>
<sequence>MARFGGLAAAFCASALATACTTYQPPAPAFHPALTGEHYVDSGDRLRITVYGEDDLSSQYAVDQAGYLSMPLIGNVPARGQTTSQLQGAIEARFRDGFLLHPSVAVEVTEYRPVFVMGSVGGPGRHAFLPGMTVQNAIAAAGGFAPSADQASVDLTRAVNGQVMTGRVLITDPVIPGDTIMVRDRF</sequence>
<name>A0A0B1PWS9_9HYPH</name>
<dbReference type="EMBL" id="JRFJ01000009">
    <property type="protein sequence ID" value="KHJ53013.1"/>
    <property type="molecule type" value="Genomic_DNA"/>
</dbReference>
<dbReference type="PANTHER" id="PTHR33619:SF3">
    <property type="entry name" value="POLYSACCHARIDE EXPORT PROTEIN GFCE-RELATED"/>
    <property type="match status" value="1"/>
</dbReference>
<evidence type="ECO:0000256" key="1">
    <source>
        <dbReference type="ARBA" id="ARBA00022729"/>
    </source>
</evidence>
<reference evidence="5 6" key="1">
    <citation type="submission" date="2014-09" db="EMBL/GenBank/DDBJ databases">
        <title>Isolation and characterization of Aurantimonas altamirensis ON-56566 from clinical sample following a dog bite.</title>
        <authorList>
            <person name="Eshaghi A."/>
            <person name="Li A."/>
            <person name="Shahinas D."/>
            <person name="Bahn P."/>
            <person name="Kus J.V."/>
            <person name="Patel S.N."/>
        </authorList>
    </citation>
    <scope>NUCLEOTIDE SEQUENCE [LARGE SCALE GENOMIC DNA]</scope>
    <source>
        <strain evidence="5 6">ON-56566</strain>
    </source>
</reference>
<dbReference type="InterPro" id="IPR003715">
    <property type="entry name" value="Poly_export_N"/>
</dbReference>
<dbReference type="STRING" id="370622.LA66_20105"/>
<evidence type="ECO:0000259" key="4">
    <source>
        <dbReference type="Pfam" id="PF10531"/>
    </source>
</evidence>
<comment type="caution">
    <text evidence="5">The sequence shown here is derived from an EMBL/GenBank/DDBJ whole genome shotgun (WGS) entry which is preliminary data.</text>
</comment>
<dbReference type="OrthoDB" id="197007at2"/>
<accession>A0A0B1PWS9</accession>
<dbReference type="InterPro" id="IPR019554">
    <property type="entry name" value="Soluble_ligand-bd"/>
</dbReference>
<keyword evidence="1 2" id="KW-0732">Signal</keyword>
<organism evidence="5 6">
    <name type="scientific">Aureimonas altamirensis</name>
    <dbReference type="NCBI Taxonomy" id="370622"/>
    <lineage>
        <taxon>Bacteria</taxon>
        <taxon>Pseudomonadati</taxon>
        <taxon>Pseudomonadota</taxon>
        <taxon>Alphaproteobacteria</taxon>
        <taxon>Hyphomicrobiales</taxon>
        <taxon>Aurantimonadaceae</taxon>
        <taxon>Aureimonas</taxon>
    </lineage>
</organism>
<gene>
    <name evidence="5" type="ORF">LA66_20105</name>
</gene>
<feature type="domain" description="Soluble ligand binding" evidence="4">
    <location>
        <begin position="114"/>
        <end position="164"/>
    </location>
</feature>
<evidence type="ECO:0000259" key="3">
    <source>
        <dbReference type="Pfam" id="PF02563"/>
    </source>
</evidence>
<proteinExistence type="predicted"/>
<dbReference type="Gene3D" id="3.30.1950.10">
    <property type="entry name" value="wza like domain"/>
    <property type="match status" value="1"/>
</dbReference>
<dbReference type="Pfam" id="PF02563">
    <property type="entry name" value="Poly_export"/>
    <property type="match status" value="1"/>
</dbReference>
<dbReference type="PANTHER" id="PTHR33619">
    <property type="entry name" value="POLYSACCHARIDE EXPORT PROTEIN GFCE-RELATED"/>
    <property type="match status" value="1"/>
</dbReference>
<feature type="signal peptide" evidence="2">
    <location>
        <begin position="1"/>
        <end position="19"/>
    </location>
</feature>
<dbReference type="Pfam" id="PF10531">
    <property type="entry name" value="SLBB"/>
    <property type="match status" value="1"/>
</dbReference>
<dbReference type="GO" id="GO:0015159">
    <property type="term" value="F:polysaccharide transmembrane transporter activity"/>
    <property type="evidence" value="ECO:0007669"/>
    <property type="project" value="InterPro"/>
</dbReference>